<feature type="region of interest" description="Disordered" evidence="1">
    <location>
        <begin position="379"/>
        <end position="399"/>
    </location>
</feature>
<evidence type="ECO:0000313" key="4">
    <source>
        <dbReference type="EMBL" id="MCE4536295.1"/>
    </source>
</evidence>
<dbReference type="InterPro" id="IPR001296">
    <property type="entry name" value="Glyco_trans_1"/>
</dbReference>
<sequence length="399" mass="42945">MNPVTPLPQPPSREGRVQVLEVLGNAIVGGMESWVLRLVQRLPHERFAFTAICPFESPLADQLRGAGVEVEIAPMGEDLPWATLQATCALVRERHIELLHAHLPQAHLLAGLAGVLTHTPVLTTIHARQMTTLDLEVHRATRSHVSTVARQSYFHALGLGVEPALLSCEPNGVDTATFRPRERAAGEPLRAALGLAPDVPLIGFVGRLSPEKAPQVFVRAALMLKTQMPEARAVFVGEGPMLADLTAMVERYGLQQHVHFAGVRQDMPALYGELDVLVSCSYTEAMPLVLLEAMACGVPAVATGVGGVPDIVEHGRTGWLAAPDNFDEIGRLCAQLLADASLRRRMGERARERAVQRLDLTPSLARVGALLERLARPQAPQRVGGGTEGRPLGISVGGR</sequence>
<dbReference type="SUPFAM" id="SSF53756">
    <property type="entry name" value="UDP-Glycosyltransferase/glycogen phosphorylase"/>
    <property type="match status" value="1"/>
</dbReference>
<comment type="caution">
    <text evidence="4">The sequence shown here is derived from an EMBL/GenBank/DDBJ whole genome shotgun (WGS) entry which is preliminary data.</text>
</comment>
<organism evidence="4 5">
    <name type="scientific">Pelomonas caseinilytica</name>
    <dbReference type="NCBI Taxonomy" id="2906763"/>
    <lineage>
        <taxon>Bacteria</taxon>
        <taxon>Pseudomonadati</taxon>
        <taxon>Pseudomonadota</taxon>
        <taxon>Betaproteobacteria</taxon>
        <taxon>Burkholderiales</taxon>
        <taxon>Sphaerotilaceae</taxon>
        <taxon>Roseateles</taxon>
    </lineage>
</organism>
<evidence type="ECO:0000313" key="5">
    <source>
        <dbReference type="Proteomes" id="UP001201463"/>
    </source>
</evidence>
<dbReference type="Pfam" id="PF13439">
    <property type="entry name" value="Glyco_transf_4"/>
    <property type="match status" value="1"/>
</dbReference>
<dbReference type="InterPro" id="IPR028098">
    <property type="entry name" value="Glyco_trans_4-like_N"/>
</dbReference>
<keyword evidence="5" id="KW-1185">Reference proteome</keyword>
<accession>A0ABS8XGC1</accession>
<dbReference type="Pfam" id="PF00534">
    <property type="entry name" value="Glycos_transf_1"/>
    <property type="match status" value="1"/>
</dbReference>
<dbReference type="Proteomes" id="UP001201463">
    <property type="component" value="Unassembled WGS sequence"/>
</dbReference>
<dbReference type="PANTHER" id="PTHR45947:SF3">
    <property type="entry name" value="SULFOQUINOVOSYL TRANSFERASE SQD2"/>
    <property type="match status" value="1"/>
</dbReference>
<feature type="domain" description="Glycosyltransferase subfamily 4-like N-terminal" evidence="3">
    <location>
        <begin position="28"/>
        <end position="176"/>
    </location>
</feature>
<dbReference type="EMBL" id="JAJTWT010000001">
    <property type="protein sequence ID" value="MCE4536295.1"/>
    <property type="molecule type" value="Genomic_DNA"/>
</dbReference>
<evidence type="ECO:0000259" key="2">
    <source>
        <dbReference type="Pfam" id="PF00534"/>
    </source>
</evidence>
<protein>
    <submittedName>
        <fullName evidence="4">Glycosyltransferase family 4 protein</fullName>
    </submittedName>
</protein>
<reference evidence="4 5" key="1">
    <citation type="submission" date="2021-12" db="EMBL/GenBank/DDBJ databases">
        <title>Genome seq of p7.</title>
        <authorList>
            <person name="Seo T."/>
        </authorList>
    </citation>
    <scope>NUCLEOTIDE SEQUENCE [LARGE SCALE GENOMIC DNA]</scope>
    <source>
        <strain evidence="4 5">P7</strain>
    </source>
</reference>
<dbReference type="RefSeq" id="WP_233389432.1">
    <property type="nucleotide sequence ID" value="NZ_JAJTWT010000001.1"/>
</dbReference>
<name>A0ABS8XGC1_9BURK</name>
<evidence type="ECO:0000259" key="3">
    <source>
        <dbReference type="Pfam" id="PF13439"/>
    </source>
</evidence>
<dbReference type="CDD" id="cd03801">
    <property type="entry name" value="GT4_PimA-like"/>
    <property type="match status" value="1"/>
</dbReference>
<gene>
    <name evidence="4" type="ORF">LXT12_03360</name>
</gene>
<proteinExistence type="predicted"/>
<evidence type="ECO:0000256" key="1">
    <source>
        <dbReference type="SAM" id="MobiDB-lite"/>
    </source>
</evidence>
<dbReference type="Gene3D" id="3.40.50.2000">
    <property type="entry name" value="Glycogen Phosphorylase B"/>
    <property type="match status" value="2"/>
</dbReference>
<dbReference type="PANTHER" id="PTHR45947">
    <property type="entry name" value="SULFOQUINOVOSYL TRANSFERASE SQD2"/>
    <property type="match status" value="1"/>
</dbReference>
<dbReference type="InterPro" id="IPR050194">
    <property type="entry name" value="Glycosyltransferase_grp1"/>
</dbReference>
<feature type="domain" description="Glycosyl transferase family 1" evidence="2">
    <location>
        <begin position="190"/>
        <end position="353"/>
    </location>
</feature>